<name>A0A1R4A6Z2_9ARCH</name>
<dbReference type="EMBL" id="LT719092">
    <property type="protein sequence ID" value="SJK84747.1"/>
    <property type="molecule type" value="Genomic_DNA"/>
</dbReference>
<gene>
    <name evidence="1" type="ORF">CPM_0905</name>
</gene>
<reference evidence="2" key="1">
    <citation type="submission" date="2016-06" db="EMBL/GenBank/DDBJ databases">
        <authorList>
            <person name="Toshchakov V.S."/>
        </authorList>
    </citation>
    <scope>NUCLEOTIDE SEQUENCE [LARGE SCALE GENOMIC DNA]</scope>
    <source>
        <strain>PM4 (JCM 30641</strain>
        <strain evidence="2">\VKM B-2940)</strain>
    </source>
</reference>
<dbReference type="GeneID" id="55575093"/>
<keyword evidence="2" id="KW-1185">Reference proteome</keyword>
<sequence>MMISYRKMPGTSVGRLVNLWQQEFNSAKDDKEREYANRKIREYTNELQRQESKEVEE</sequence>
<dbReference type="Proteomes" id="UP000187822">
    <property type="component" value="Chromosome I"/>
</dbReference>
<proteinExistence type="predicted"/>
<accession>A0A1R4A6Z2</accession>
<dbReference type="RefSeq" id="WP_171970434.1">
    <property type="nucleotide sequence ID" value="NZ_LT719092.1"/>
</dbReference>
<protein>
    <submittedName>
        <fullName evidence="1">Uncharacterized protein</fullName>
    </submittedName>
</protein>
<evidence type="ECO:0000313" key="2">
    <source>
        <dbReference type="Proteomes" id="UP000187822"/>
    </source>
</evidence>
<organism evidence="1 2">
    <name type="scientific">Cuniculiplasma divulgatum</name>
    <dbReference type="NCBI Taxonomy" id="1673428"/>
    <lineage>
        <taxon>Archaea</taxon>
        <taxon>Methanobacteriati</taxon>
        <taxon>Thermoplasmatota</taxon>
        <taxon>Thermoplasmata</taxon>
        <taxon>Thermoplasmatales</taxon>
        <taxon>Cuniculiplasmataceae</taxon>
        <taxon>Cuniculiplasma</taxon>
    </lineage>
</organism>
<evidence type="ECO:0000313" key="1">
    <source>
        <dbReference type="EMBL" id="SJK84747.1"/>
    </source>
</evidence>
<dbReference type="STRING" id="1673428.CPM_0905"/>
<dbReference type="KEGG" id="cdiv:CPM_0905"/>
<dbReference type="AlphaFoldDB" id="A0A1R4A6Z2"/>